<dbReference type="OrthoDB" id="529205at2759"/>
<evidence type="ECO:0000313" key="2">
    <source>
        <dbReference type="EMBL" id="CDH58618.1"/>
    </source>
</evidence>
<comment type="caution">
    <text evidence="2">The sequence shown here is derived from an EMBL/GenBank/DDBJ whole genome shotgun (WGS) entry which is preliminary data.</text>
</comment>
<dbReference type="Proteomes" id="UP000027586">
    <property type="component" value="Unassembled WGS sequence"/>
</dbReference>
<dbReference type="AlphaFoldDB" id="A0A068S8C1"/>
<evidence type="ECO:0000313" key="3">
    <source>
        <dbReference type="Proteomes" id="UP000027586"/>
    </source>
</evidence>
<proteinExistence type="predicted"/>
<organism evidence="2 3">
    <name type="scientific">Lichtheimia corymbifera JMRC:FSU:9682</name>
    <dbReference type="NCBI Taxonomy" id="1263082"/>
    <lineage>
        <taxon>Eukaryota</taxon>
        <taxon>Fungi</taxon>
        <taxon>Fungi incertae sedis</taxon>
        <taxon>Mucoromycota</taxon>
        <taxon>Mucoromycotina</taxon>
        <taxon>Mucoromycetes</taxon>
        <taxon>Mucorales</taxon>
        <taxon>Lichtheimiaceae</taxon>
        <taxon>Lichtheimia</taxon>
    </lineage>
</organism>
<reference evidence="2" key="1">
    <citation type="submission" date="2013-08" db="EMBL/GenBank/DDBJ databases">
        <title>Gene expansion shapes genome architecture in the human pathogen Lichtheimia corymbifera: an evolutionary genomics analysis in the ancient terrestrial Mucorales (Mucoromycotina).</title>
        <authorList>
            <person name="Schwartze V.U."/>
            <person name="Winter S."/>
            <person name="Shelest E."/>
            <person name="Marcet-Houben M."/>
            <person name="Horn F."/>
            <person name="Wehner S."/>
            <person name="Hoffmann K."/>
            <person name="Riege K."/>
            <person name="Sammeth M."/>
            <person name="Nowrousian M."/>
            <person name="Valiante V."/>
            <person name="Linde J."/>
            <person name="Jacobsen I.D."/>
            <person name="Marz M."/>
            <person name="Brakhage A.A."/>
            <person name="Gabaldon T."/>
            <person name="Bocker S."/>
            <person name="Voigt K."/>
        </authorList>
    </citation>
    <scope>NUCLEOTIDE SEQUENCE [LARGE SCALE GENOMIC DNA]</scope>
    <source>
        <strain evidence="2">FSU 9682</strain>
    </source>
</reference>
<feature type="region of interest" description="Disordered" evidence="1">
    <location>
        <begin position="12"/>
        <end position="112"/>
    </location>
</feature>
<gene>
    <name evidence="2" type="ORF">LCOR_09473.1</name>
</gene>
<keyword evidence="3" id="KW-1185">Reference proteome</keyword>
<protein>
    <submittedName>
        <fullName evidence="2">Uncharacterized protein</fullName>
    </submittedName>
</protein>
<feature type="compositionally biased region" description="Basic and acidic residues" evidence="1">
    <location>
        <begin position="56"/>
        <end position="76"/>
    </location>
</feature>
<evidence type="ECO:0000256" key="1">
    <source>
        <dbReference type="SAM" id="MobiDB-lite"/>
    </source>
</evidence>
<feature type="compositionally biased region" description="Basic and acidic residues" evidence="1">
    <location>
        <begin position="88"/>
        <end position="112"/>
    </location>
</feature>
<dbReference type="VEuPathDB" id="FungiDB:LCOR_09473.1"/>
<accession>A0A068S8C1</accession>
<sequence length="112" mass="12674">MNRNITLLRKINAASPRRFLSSSSPGLDGQRPAVSVPPGTPPHHQQNNNDAGIMEHAPRWKEEVASDSEACVKADHEPEEDLNSLKSKSVEWMKKHGHEDKEDKDLMWNKQK</sequence>
<dbReference type="EMBL" id="CBTN010000058">
    <property type="protein sequence ID" value="CDH58618.1"/>
    <property type="molecule type" value="Genomic_DNA"/>
</dbReference>
<name>A0A068S8C1_9FUNG</name>